<dbReference type="RefSeq" id="WP_344164426.1">
    <property type="nucleotide sequence ID" value="NZ_BAAANF010000028.1"/>
</dbReference>
<proteinExistence type="predicted"/>
<keyword evidence="3" id="KW-1185">Reference proteome</keyword>
<organism evidence="2 3">
    <name type="scientific">Kribbella yunnanensis</name>
    <dbReference type="NCBI Taxonomy" id="190194"/>
    <lineage>
        <taxon>Bacteria</taxon>
        <taxon>Bacillati</taxon>
        <taxon>Actinomycetota</taxon>
        <taxon>Actinomycetes</taxon>
        <taxon>Propionibacteriales</taxon>
        <taxon>Kribbellaceae</taxon>
        <taxon>Kribbella</taxon>
    </lineage>
</organism>
<feature type="transmembrane region" description="Helical" evidence="1">
    <location>
        <begin position="36"/>
        <end position="55"/>
    </location>
</feature>
<gene>
    <name evidence="2" type="ORF">GCM10009745_78500</name>
</gene>
<keyword evidence="1" id="KW-0472">Membrane</keyword>
<evidence type="ECO:0000313" key="3">
    <source>
        <dbReference type="Proteomes" id="UP001500280"/>
    </source>
</evidence>
<evidence type="ECO:0000313" key="2">
    <source>
        <dbReference type="EMBL" id="GAA1717995.1"/>
    </source>
</evidence>
<name>A0ABN2J4T2_9ACTN</name>
<keyword evidence="1" id="KW-0812">Transmembrane</keyword>
<comment type="caution">
    <text evidence="2">The sequence shown here is derived from an EMBL/GenBank/DDBJ whole genome shotgun (WGS) entry which is preliminary data.</text>
</comment>
<dbReference type="EMBL" id="BAAANF010000028">
    <property type="protein sequence ID" value="GAA1717995.1"/>
    <property type="molecule type" value="Genomic_DNA"/>
</dbReference>
<accession>A0ABN2J4T2</accession>
<reference evidence="2 3" key="1">
    <citation type="journal article" date="2019" name="Int. J. Syst. Evol. Microbiol.">
        <title>The Global Catalogue of Microorganisms (GCM) 10K type strain sequencing project: providing services to taxonomists for standard genome sequencing and annotation.</title>
        <authorList>
            <consortium name="The Broad Institute Genomics Platform"/>
            <consortium name="The Broad Institute Genome Sequencing Center for Infectious Disease"/>
            <person name="Wu L."/>
            <person name="Ma J."/>
        </authorList>
    </citation>
    <scope>NUCLEOTIDE SEQUENCE [LARGE SCALE GENOMIC DNA]</scope>
    <source>
        <strain evidence="2 3">JCM 14307</strain>
    </source>
</reference>
<protein>
    <submittedName>
        <fullName evidence="2">Uncharacterized protein</fullName>
    </submittedName>
</protein>
<sequence length="204" mass="22775">MHELLNRYVDEQTPEEAPPFEYVERAARGRKNRNRVTVAMVTALFVAGGATFAVVDRPRADQEPAGPETVITVPPTEGLLDDGPPPSEFRYGRTSMLLAGEARIISVRSDPERPTFLTVEVPPDLTSSYICLPNMVVRILEQDDKSIRLAAYRYRLAADQPEHQKCTPLRLTSRGNQEVDIDLRQPLGIRTVYAGAAGKRVLQY</sequence>
<evidence type="ECO:0000256" key="1">
    <source>
        <dbReference type="SAM" id="Phobius"/>
    </source>
</evidence>
<dbReference type="Proteomes" id="UP001500280">
    <property type="component" value="Unassembled WGS sequence"/>
</dbReference>
<keyword evidence="1" id="KW-1133">Transmembrane helix</keyword>